<dbReference type="Pfam" id="PF07690">
    <property type="entry name" value="MFS_1"/>
    <property type="match status" value="1"/>
</dbReference>
<proteinExistence type="inferred from homology"/>
<dbReference type="InterPro" id="IPR050327">
    <property type="entry name" value="Proton-linked_MCT"/>
</dbReference>
<evidence type="ECO:0000256" key="2">
    <source>
        <dbReference type="ARBA" id="ARBA00006727"/>
    </source>
</evidence>
<feature type="transmembrane region" description="Helical" evidence="3">
    <location>
        <begin position="269"/>
        <end position="293"/>
    </location>
</feature>
<accession>A0ABY7CSS7</accession>
<keyword evidence="5" id="KW-1185">Reference proteome</keyword>
<dbReference type="PANTHER" id="PTHR11360">
    <property type="entry name" value="MONOCARBOXYLATE TRANSPORTER"/>
    <property type="match status" value="1"/>
</dbReference>
<gene>
    <name evidence="4" type="ORF">PtA15_6A411</name>
</gene>
<feature type="transmembrane region" description="Helical" evidence="3">
    <location>
        <begin position="148"/>
        <end position="168"/>
    </location>
</feature>
<reference evidence="4" key="1">
    <citation type="submission" date="2022-10" db="EMBL/GenBank/DDBJ databases">
        <title>Puccinia triticina Genome sequencing and assembly.</title>
        <authorList>
            <person name="Li C."/>
        </authorList>
    </citation>
    <scope>NUCLEOTIDE SEQUENCE</scope>
    <source>
        <strain evidence="4">Pt15</strain>
    </source>
</reference>
<dbReference type="Proteomes" id="UP001164743">
    <property type="component" value="Chromosome 6A"/>
</dbReference>
<organism evidence="4 5">
    <name type="scientific">Puccinia triticina</name>
    <dbReference type="NCBI Taxonomy" id="208348"/>
    <lineage>
        <taxon>Eukaryota</taxon>
        <taxon>Fungi</taxon>
        <taxon>Dikarya</taxon>
        <taxon>Basidiomycota</taxon>
        <taxon>Pucciniomycotina</taxon>
        <taxon>Pucciniomycetes</taxon>
        <taxon>Pucciniales</taxon>
        <taxon>Pucciniaceae</taxon>
        <taxon>Puccinia</taxon>
    </lineage>
</organism>
<dbReference type="EMBL" id="CP110426">
    <property type="protein sequence ID" value="WAQ85782.1"/>
    <property type="molecule type" value="Genomic_DNA"/>
</dbReference>
<feature type="transmembrane region" description="Helical" evidence="3">
    <location>
        <begin position="124"/>
        <end position="142"/>
    </location>
</feature>
<name>A0ABY7CSS7_9BASI</name>
<dbReference type="PANTHER" id="PTHR11360:SF287">
    <property type="entry name" value="MFS MONOCARBOXYLATE TRANSPORTER"/>
    <property type="match status" value="1"/>
</dbReference>
<evidence type="ECO:0000256" key="3">
    <source>
        <dbReference type="SAM" id="Phobius"/>
    </source>
</evidence>
<dbReference type="GeneID" id="77811009"/>
<keyword evidence="3" id="KW-0812">Transmembrane</keyword>
<feature type="transmembrane region" description="Helical" evidence="3">
    <location>
        <begin position="212"/>
        <end position="232"/>
    </location>
</feature>
<feature type="transmembrane region" description="Helical" evidence="3">
    <location>
        <begin position="180"/>
        <end position="206"/>
    </location>
</feature>
<feature type="transmembrane region" description="Helical" evidence="3">
    <location>
        <begin position="90"/>
        <end position="112"/>
    </location>
</feature>
<dbReference type="Gene3D" id="1.20.1250.20">
    <property type="entry name" value="MFS general substrate transporter like domains"/>
    <property type="match status" value="2"/>
</dbReference>
<evidence type="ECO:0000313" key="4">
    <source>
        <dbReference type="EMBL" id="WAQ85782.1"/>
    </source>
</evidence>
<dbReference type="RefSeq" id="XP_053021337.1">
    <property type="nucleotide sequence ID" value="XM_053170114.1"/>
</dbReference>
<keyword evidence="3" id="KW-1133">Transmembrane helix</keyword>
<feature type="transmembrane region" description="Helical" evidence="3">
    <location>
        <begin position="49"/>
        <end position="70"/>
    </location>
</feature>
<comment type="similarity">
    <text evidence="2">Belongs to the major facilitator superfamily. Monocarboxylate porter (TC 2.A.1.13) family.</text>
</comment>
<sequence length="604" mass="66102">MGHVAVITDDQLQGSKLSKFNRTEASDTLETADTRQDPPADKGKCAFQYLIAMLTIETLVWGLATSFGVLLNFYQDDPRSPIKSDPHAKVILTLVGTIITGIMATIAPLISFWIAKKPCIRRPLMFSGLLVCTLSLFLSAYSTSAFHILLSQGIGYGIGGCALYFSALSHLPEWFELRRGFANGVIFTGTGLGGLVFPLILSSLLAKYGAKFALQVITALFAIPIFIAVFFIRPRIANGHACHDSSDRSVSDSCEKQAIPSSENLFRKFYLCLTGIFWTYIVLNIVQSTAYYLPGLYLPTYSHCLGHDSVTGSYLLSILNAGTIFAQLAAGILSDHYSPFLIGATANLLGGASVLVLWGVMSQNGIIWLFAFAAIYGCTAGAWTSLYFRVLKHFISDPELLFCAYGTLYMTRGIGEPTTVDSVSRFVQCKLRNSQGKLRDLLLTGIQEVPGRDINHPVPSISALLAEMNSSLLLPLPKNHGGAAANRPDALRGNQTHLEAWLAYLRILTITQLHGRGPRDSGKQWINIDAHLRELATKGRAYRTVFYQIVLDFDCETFGHNTFDEMDPDTIKLPTDEEVEAQMELADAVNPGVVADEEDEGGEL</sequence>
<evidence type="ECO:0000313" key="5">
    <source>
        <dbReference type="Proteomes" id="UP001164743"/>
    </source>
</evidence>
<evidence type="ECO:0000256" key="1">
    <source>
        <dbReference type="ARBA" id="ARBA00004141"/>
    </source>
</evidence>
<dbReference type="InterPro" id="IPR036259">
    <property type="entry name" value="MFS_trans_sf"/>
</dbReference>
<feature type="transmembrane region" description="Helical" evidence="3">
    <location>
        <begin position="366"/>
        <end position="388"/>
    </location>
</feature>
<feature type="transmembrane region" description="Helical" evidence="3">
    <location>
        <begin position="340"/>
        <end position="360"/>
    </location>
</feature>
<feature type="transmembrane region" description="Helical" evidence="3">
    <location>
        <begin position="313"/>
        <end position="333"/>
    </location>
</feature>
<dbReference type="InterPro" id="IPR011701">
    <property type="entry name" value="MFS"/>
</dbReference>
<keyword evidence="3" id="KW-0472">Membrane</keyword>
<evidence type="ECO:0008006" key="6">
    <source>
        <dbReference type="Google" id="ProtNLM"/>
    </source>
</evidence>
<protein>
    <recommendedName>
        <fullName evidence="6">Major facilitator superfamily (MFS) profile domain-containing protein</fullName>
    </recommendedName>
</protein>
<comment type="subcellular location">
    <subcellularLocation>
        <location evidence="1">Membrane</location>
        <topology evidence="1">Multi-pass membrane protein</topology>
    </subcellularLocation>
</comment>
<dbReference type="SUPFAM" id="SSF103473">
    <property type="entry name" value="MFS general substrate transporter"/>
    <property type="match status" value="1"/>
</dbReference>